<dbReference type="HOGENOM" id="CLU_333130_0_0_11"/>
<dbReference type="eggNOG" id="COG0272">
    <property type="taxonomic scope" value="Bacteria"/>
</dbReference>
<dbReference type="RefSeq" id="WP_013016659.1">
    <property type="nucleotide sequence ID" value="NC_013947.1"/>
</dbReference>
<sequence length="1024" mass="111535">MRTAHTFGCHSRVLCFGAVEIEGKTIVLTGSFLAMPRSEAGQRLSELGAIVKGTVSSKTDLVFAGDKAGGKADKALALGVPVHGEAALMAVLSGEAATAEGTTVEDASGFPALADDVSAVDAEAILGAADWSSLDVERDLLPLREALRGLEERDGVTEAHRLATRELRTGGALLRHPDGHQSDELSCHALSPDGRHIAVGSWIGDDYERGGTIQIWELATGRCVNVLDGVFGGVGWPEFARNIQWSADGRVLANEFNTSMVGKWDPFGDRVHPPLADVGVAGRNGASRPVGFALAPDATRVFIHHGEWDQSPETGVWACLAPLRRSNFDPSFRDPEPLWMKKPSAKLVKDLDKAAISPDHSVFSADGTRVWAFGEWWWEDDAGIPRQAGAVCIDVVKRQLSWFVDTPFHSLRDFNRMAISPDETIMALDHGKTLAFIDAATGRQLAETDSPFSAARMRWGMREGTPRLAVVDEEKEGGVRVYDGTEHRYDLPLTPKPSRWDLADGCTWAWSPDGTRAACLNSDNHVVIVALDDEPGNLETFEAPADALGLWWGAGDVLVVGGKQSLVFRDLGTGETLGDFRFAHEVPAERPLWNDTEDLGQRFHPNPTFALDEEYWAAAFTEGVVIAPSDAAAVLDEKLAWSVGRRYAWPFRWGEATVAKDVASCFRLLAKDSKDILAPVQNRTAPAAVAEWPPPNTASVDDLYDLVAESVRGFGQGWTSHVADTLRLAARQRARAGQAEAAESLIALIPPDERGGHTRAQAEIALILAANGNATFARRLHREAVASASSGVDDHELPSVGSAIGAGFAALGEPDAAEAWIARAIEAINPYPNPWQHRLSVCWALLEAGLEDRARAVWNVDEPGSPFHQDSWLAHLVRIGRDDLVREFLYGARKSMYDVIDAFSVFVPMGRSDLLREYFEYDERGDHDSDRESLAEADRNAEPDRPTAADLAELRAAHEELLRTPLARRREDTKRLAWRAAACGHYSAVLDLLRLVPDDDFNHRAGAATRALWIATSGFDGQPW</sequence>
<evidence type="ECO:0000256" key="1">
    <source>
        <dbReference type="SAM" id="MobiDB-lite"/>
    </source>
</evidence>
<dbReference type="Gene3D" id="2.130.10.10">
    <property type="entry name" value="YVTN repeat-like/Quinoprotein amine dehydrogenase"/>
    <property type="match status" value="1"/>
</dbReference>
<dbReference type="SUPFAM" id="SSF52113">
    <property type="entry name" value="BRCT domain"/>
    <property type="match status" value="1"/>
</dbReference>
<dbReference type="InterPro" id="IPR036420">
    <property type="entry name" value="BRCT_dom_sf"/>
</dbReference>
<dbReference type="SUPFAM" id="SSF50998">
    <property type="entry name" value="Quinoprotein alcohol dehydrogenase-like"/>
    <property type="match status" value="1"/>
</dbReference>
<evidence type="ECO:0000259" key="2">
    <source>
        <dbReference type="Pfam" id="PF00533"/>
    </source>
</evidence>
<dbReference type="InterPro" id="IPR011047">
    <property type="entry name" value="Quinoprotein_ADH-like_sf"/>
</dbReference>
<feature type="region of interest" description="Disordered" evidence="1">
    <location>
        <begin position="925"/>
        <end position="946"/>
    </location>
</feature>
<dbReference type="OrthoDB" id="3795380at2"/>
<reference evidence="3 4" key="1">
    <citation type="journal article" date="2009" name="Stand. Genomic Sci.">
        <title>Complete genome sequence of Stackebrandtia nassauensis type strain (LLR-40K-21).</title>
        <authorList>
            <person name="Munk C."/>
            <person name="Lapidus A."/>
            <person name="Copeland A."/>
            <person name="Jando M."/>
            <person name="Mayilraj S."/>
            <person name="Glavina Del Rio T."/>
            <person name="Nolan M."/>
            <person name="Chen F."/>
            <person name="Lucas S."/>
            <person name="Tice H."/>
            <person name="Cheng J.F."/>
            <person name="Han C."/>
            <person name="Detter J.C."/>
            <person name="Bruce D."/>
            <person name="Goodwin L."/>
            <person name="Chain P."/>
            <person name="Pitluck S."/>
            <person name="Goker M."/>
            <person name="Ovchinikova G."/>
            <person name="Pati A."/>
            <person name="Ivanova N."/>
            <person name="Mavromatis K."/>
            <person name="Chen A."/>
            <person name="Palaniappan K."/>
            <person name="Land M."/>
            <person name="Hauser L."/>
            <person name="Chang Y.J."/>
            <person name="Jeffries C.D."/>
            <person name="Bristow J."/>
            <person name="Eisen J.A."/>
            <person name="Markowitz V."/>
            <person name="Hugenholtz P."/>
            <person name="Kyrpides N.C."/>
            <person name="Klenk H.P."/>
        </authorList>
    </citation>
    <scope>NUCLEOTIDE SEQUENCE [LARGE SCALE GENOMIC DNA]</scope>
    <source>
        <strain evidence="4">DSM 44728 / CIP 108903 / NRRL B-16338 / NBRC 102104 / LLR-40K-21</strain>
    </source>
</reference>
<dbReference type="InterPro" id="IPR001357">
    <property type="entry name" value="BRCT_dom"/>
</dbReference>
<accession>D3PV35</accession>
<organism evidence="3 4">
    <name type="scientific">Stackebrandtia nassauensis (strain DSM 44728 / CIP 108903 / NRRL B-16338 / NBRC 102104 / LLR-40K-21)</name>
    <dbReference type="NCBI Taxonomy" id="446470"/>
    <lineage>
        <taxon>Bacteria</taxon>
        <taxon>Bacillati</taxon>
        <taxon>Actinomycetota</taxon>
        <taxon>Actinomycetes</taxon>
        <taxon>Glycomycetales</taxon>
        <taxon>Glycomycetaceae</taxon>
        <taxon>Stackebrandtia</taxon>
    </lineage>
</organism>
<gene>
    <name evidence="3" type="ordered locus">Snas_1381</name>
</gene>
<feature type="domain" description="BRCT" evidence="2">
    <location>
        <begin position="22"/>
        <end position="83"/>
    </location>
</feature>
<dbReference type="Gene3D" id="3.40.50.10190">
    <property type="entry name" value="BRCT domain"/>
    <property type="match status" value="1"/>
</dbReference>
<proteinExistence type="predicted"/>
<name>D3PV35_STANL</name>
<dbReference type="EMBL" id="CP001778">
    <property type="protein sequence ID" value="ADD41088.1"/>
    <property type="molecule type" value="Genomic_DNA"/>
</dbReference>
<dbReference type="InterPro" id="IPR015943">
    <property type="entry name" value="WD40/YVTN_repeat-like_dom_sf"/>
</dbReference>
<dbReference type="SUPFAM" id="SSF69322">
    <property type="entry name" value="Tricorn protease domain 2"/>
    <property type="match status" value="1"/>
</dbReference>
<dbReference type="STRING" id="446470.Snas_1381"/>
<dbReference type="CDD" id="cd17748">
    <property type="entry name" value="BRCT_DNA_ligase_like"/>
    <property type="match status" value="1"/>
</dbReference>
<dbReference type="KEGG" id="sna:Snas_1381"/>
<dbReference type="Proteomes" id="UP000000844">
    <property type="component" value="Chromosome"/>
</dbReference>
<keyword evidence="4" id="KW-1185">Reference proteome</keyword>
<dbReference type="Pfam" id="PF00533">
    <property type="entry name" value="BRCT"/>
    <property type="match status" value="1"/>
</dbReference>
<evidence type="ECO:0000313" key="4">
    <source>
        <dbReference type="Proteomes" id="UP000000844"/>
    </source>
</evidence>
<evidence type="ECO:0000313" key="3">
    <source>
        <dbReference type="EMBL" id="ADD41088.1"/>
    </source>
</evidence>
<dbReference type="AlphaFoldDB" id="D3PV35"/>
<protein>
    <submittedName>
        <fullName evidence="3">BRCT domain protein</fullName>
    </submittedName>
</protein>